<comment type="subcellular location">
    <subcellularLocation>
        <location evidence="1">Cell membrane</location>
        <topology evidence="1">Multi-pass membrane protein</topology>
    </subcellularLocation>
</comment>
<evidence type="ECO:0000313" key="7">
    <source>
        <dbReference type="EMBL" id="BAH52210.1"/>
    </source>
</evidence>
<dbReference type="Pfam" id="PF03706">
    <property type="entry name" value="LPG_synthase_TM"/>
    <property type="match status" value="1"/>
</dbReference>
<dbReference type="GO" id="GO:0005886">
    <property type="term" value="C:plasma membrane"/>
    <property type="evidence" value="ECO:0007669"/>
    <property type="project" value="UniProtKB-SubCell"/>
</dbReference>
<keyword evidence="4 6" id="KW-1133">Transmembrane helix</keyword>
<dbReference type="EMBL" id="AP011115">
    <property type="protein sequence ID" value="BAH52210.1"/>
    <property type="molecule type" value="Genomic_DNA"/>
</dbReference>
<name>C1B957_RHOOB</name>
<evidence type="ECO:0000256" key="4">
    <source>
        <dbReference type="ARBA" id="ARBA00022989"/>
    </source>
</evidence>
<dbReference type="AlphaFoldDB" id="C1B957"/>
<organism evidence="7 8">
    <name type="scientific">Rhodococcus opacus (strain B4)</name>
    <dbReference type="NCBI Taxonomy" id="632772"/>
    <lineage>
        <taxon>Bacteria</taxon>
        <taxon>Bacillati</taxon>
        <taxon>Actinomycetota</taxon>
        <taxon>Actinomycetes</taxon>
        <taxon>Mycobacteriales</taxon>
        <taxon>Nocardiaceae</taxon>
        <taxon>Rhodococcus</taxon>
    </lineage>
</organism>
<protein>
    <submittedName>
        <fullName evidence="7">Hypothetical membrane protein</fullName>
    </submittedName>
</protein>
<dbReference type="InterPro" id="IPR022791">
    <property type="entry name" value="L-PG_synthase/AglD"/>
</dbReference>
<keyword evidence="5 6" id="KW-0472">Membrane</keyword>
<feature type="transmembrane region" description="Helical" evidence="6">
    <location>
        <begin position="41"/>
        <end position="62"/>
    </location>
</feature>
<feature type="transmembrane region" description="Helical" evidence="6">
    <location>
        <begin position="74"/>
        <end position="95"/>
    </location>
</feature>
<dbReference type="STRING" id="632772.ROP_39630"/>
<accession>C1B957</accession>
<proteinExistence type="predicted"/>
<evidence type="ECO:0000256" key="3">
    <source>
        <dbReference type="ARBA" id="ARBA00022692"/>
    </source>
</evidence>
<dbReference type="HOGENOM" id="CLU_064500_0_0_11"/>
<evidence type="ECO:0000256" key="2">
    <source>
        <dbReference type="ARBA" id="ARBA00022475"/>
    </source>
</evidence>
<feature type="transmembrane region" description="Helical" evidence="6">
    <location>
        <begin position="181"/>
        <end position="205"/>
    </location>
</feature>
<keyword evidence="2" id="KW-1003">Cell membrane</keyword>
<dbReference type="KEGG" id="rop:ROP_39630"/>
<evidence type="ECO:0000256" key="5">
    <source>
        <dbReference type="ARBA" id="ARBA00023136"/>
    </source>
</evidence>
<evidence type="ECO:0000313" key="8">
    <source>
        <dbReference type="Proteomes" id="UP000002212"/>
    </source>
</evidence>
<dbReference type="Proteomes" id="UP000002212">
    <property type="component" value="Chromosome"/>
</dbReference>
<sequence length="348" mass="36594">MLSSEPNAALLQRTAGEGVVLVDTDPEIVPDRGGRAVLMNALRILVTLAIVVAVVFAVKSQWAEVRDTIIQLDWWALAVSAVFVFLGMGAAVRAWQHALGALEHPIPAFDAARCYLVGQLGKYLPGSVWAFVLQTELVRRAGVSRANGFVAVLVTVGLSITSALVVGLLALPALFHISTVAAVAVIVLVPIALVCCYPPILTRLVNLALRILRRAPLHRQLTMHKIGRALGWCAVSWVLYGVHLWFLASSTAGFEAGTLVQCIGAIALGMCAGVLVVVAPSGIGVREAVVVAALSPFMDSGVALGLALASRLVFTLCEVLAGFVAAIAGSRSLRNALVHEDARVPQPS</sequence>
<dbReference type="PATRIC" id="fig|632772.20.peg.4156"/>
<evidence type="ECO:0000256" key="1">
    <source>
        <dbReference type="ARBA" id="ARBA00004651"/>
    </source>
</evidence>
<feature type="transmembrane region" description="Helical" evidence="6">
    <location>
        <begin position="149"/>
        <end position="175"/>
    </location>
</feature>
<keyword evidence="3 6" id="KW-0812">Transmembrane</keyword>
<evidence type="ECO:0000256" key="6">
    <source>
        <dbReference type="SAM" id="Phobius"/>
    </source>
</evidence>
<gene>
    <name evidence="7" type="ordered locus">ROP_39630</name>
</gene>
<feature type="transmembrane region" description="Helical" evidence="6">
    <location>
        <begin position="258"/>
        <end position="279"/>
    </location>
</feature>
<feature type="transmembrane region" description="Helical" evidence="6">
    <location>
        <begin position="312"/>
        <end position="329"/>
    </location>
</feature>
<reference evidence="7 8" key="1">
    <citation type="submission" date="2009-03" db="EMBL/GenBank/DDBJ databases">
        <title>Comparison of the complete genome sequences of Rhodococcus erythropolis PR4 and Rhodococcus opacus B4.</title>
        <authorList>
            <person name="Takarada H."/>
            <person name="Sekine M."/>
            <person name="Hosoyama A."/>
            <person name="Yamada R."/>
            <person name="Fujisawa T."/>
            <person name="Omata S."/>
            <person name="Shimizu A."/>
            <person name="Tsukatani N."/>
            <person name="Tanikawa S."/>
            <person name="Fujita N."/>
            <person name="Harayama S."/>
        </authorList>
    </citation>
    <scope>NUCLEOTIDE SEQUENCE [LARGE SCALE GENOMIC DNA]</scope>
    <source>
        <strain evidence="7 8">B4</strain>
    </source>
</reference>
<feature type="transmembrane region" description="Helical" evidence="6">
    <location>
        <begin position="226"/>
        <end position="246"/>
    </location>
</feature>